<gene>
    <name evidence="4" type="ORF">Tco_1123648</name>
</gene>
<evidence type="ECO:0000259" key="2">
    <source>
        <dbReference type="Pfam" id="PF13952"/>
    </source>
</evidence>
<comment type="caution">
    <text evidence="4">The sequence shown here is derived from an EMBL/GenBank/DDBJ whole genome shotgun (WGS) entry which is preliminary data.</text>
</comment>
<sequence length="752" mass="85468">MEDDMLKAQIKVVDILCELELIYPPALFDIMVHLVIHLPIEALEGGPIRPRWMYPFERYMKKLKGYVRNKAKPEGSIAEGYVAEEALTFSSHYFRDVTTKFNRPDRNVDPPPPTCRFQVFRSVCKPIGLRSFIRFDAQELKKVKWYVLHNSPEIDTYRSQFKSLFPNKDMQEEFPDWFGSQIRQRHVDNDQDPEVSTTSELFALANGPSWTPISVNSCVVDGVRYVVHSRDERRTTQNSGICSPGPDGEMYYGQLQEILEFKYLLFKVALFRVKWFDTSNKGRKVNKLVLRNNMTQIDCSREAFKDDQYILVTQVKQVFYLEDKTKPHWKVVEHVNHKKFSDGGVIVVEDDPDIIHFDNSSDLPLSTSLNDLDNATLHIDGQSTVVDAPPDIIDVPDEDDDIIDDEDALPHDLADSDVEDLINVDDDGVEKMSSADVARSHGGDGGGEDRPPPPRVPTGCGGCFINRGKGKRKPNLGGRGAGRLNTRDKTRNLSLKDIAEAKGPVSIHFDVGDKQTLNPLGPHAAHWSNYIGEVVRSVPLYYPSWEKVPKEQKAAIISNIGVDPQTGTYDVEAIRRARPEEITAYEWDNYIRFWNDPKNLAQAAQNRQNRQKSVVISRQGSRSLACLRDEMRQASDTQKYSSLIDTFWRTHTVVGVFPKDEDRRIYEEMKRLEATGEYTEDEINRLARGGKLRGNIPGVGRVLPSRATSRPSMPAPDKSLKPTYKAEWSCVVDDEESGDDEQGEDRRHVVIV</sequence>
<evidence type="ECO:0000256" key="1">
    <source>
        <dbReference type="SAM" id="MobiDB-lite"/>
    </source>
</evidence>
<dbReference type="Proteomes" id="UP001151760">
    <property type="component" value="Unassembled WGS sequence"/>
</dbReference>
<dbReference type="InterPro" id="IPR025312">
    <property type="entry name" value="DUF4216"/>
</dbReference>
<keyword evidence="5" id="KW-1185">Reference proteome</keyword>
<dbReference type="PANTHER" id="PTHR48258:SF14">
    <property type="entry name" value="OS02G0583300 PROTEIN"/>
    <property type="match status" value="1"/>
</dbReference>
<feature type="region of interest" description="Disordered" evidence="1">
    <location>
        <begin position="694"/>
        <end position="752"/>
    </location>
</feature>
<evidence type="ECO:0000313" key="4">
    <source>
        <dbReference type="EMBL" id="GJU07218.1"/>
    </source>
</evidence>
<reference evidence="4" key="2">
    <citation type="submission" date="2022-01" db="EMBL/GenBank/DDBJ databases">
        <authorList>
            <person name="Yamashiro T."/>
            <person name="Shiraishi A."/>
            <person name="Satake H."/>
            <person name="Nakayama K."/>
        </authorList>
    </citation>
    <scope>NUCLEOTIDE SEQUENCE</scope>
</reference>
<dbReference type="Pfam" id="PF13952">
    <property type="entry name" value="DUF4216"/>
    <property type="match status" value="1"/>
</dbReference>
<accession>A0ABQ5J6W4</accession>
<feature type="compositionally biased region" description="Acidic residues" evidence="1">
    <location>
        <begin position="732"/>
        <end position="743"/>
    </location>
</feature>
<evidence type="ECO:0000259" key="3">
    <source>
        <dbReference type="Pfam" id="PF13960"/>
    </source>
</evidence>
<dbReference type="Pfam" id="PF13960">
    <property type="entry name" value="DUF4218"/>
    <property type="match status" value="1"/>
</dbReference>
<dbReference type="PANTHER" id="PTHR48258">
    <property type="entry name" value="DUF4218 DOMAIN-CONTAINING PROTEIN-RELATED"/>
    <property type="match status" value="1"/>
</dbReference>
<proteinExistence type="predicted"/>
<feature type="compositionally biased region" description="Basic and acidic residues" evidence="1">
    <location>
        <begin position="438"/>
        <end position="452"/>
    </location>
</feature>
<reference evidence="4" key="1">
    <citation type="journal article" date="2022" name="Int. J. Mol. Sci.">
        <title>Draft Genome of Tanacetum Coccineum: Genomic Comparison of Closely Related Tanacetum-Family Plants.</title>
        <authorList>
            <person name="Yamashiro T."/>
            <person name="Shiraishi A."/>
            <person name="Nakayama K."/>
            <person name="Satake H."/>
        </authorList>
    </citation>
    <scope>NUCLEOTIDE SEQUENCE</scope>
</reference>
<dbReference type="InterPro" id="IPR004252">
    <property type="entry name" value="Probable_transposase_24"/>
</dbReference>
<feature type="region of interest" description="Disordered" evidence="1">
    <location>
        <begin position="431"/>
        <end position="486"/>
    </location>
</feature>
<protein>
    <recommendedName>
        <fullName evidence="6">DUF4218 domain-containing protein</fullName>
    </recommendedName>
</protein>
<evidence type="ECO:0008006" key="6">
    <source>
        <dbReference type="Google" id="ProtNLM"/>
    </source>
</evidence>
<feature type="domain" description="DUF4216" evidence="2">
    <location>
        <begin position="260"/>
        <end position="332"/>
    </location>
</feature>
<name>A0ABQ5J6W4_9ASTR</name>
<dbReference type="EMBL" id="BQNB010021516">
    <property type="protein sequence ID" value="GJU07218.1"/>
    <property type="molecule type" value="Genomic_DNA"/>
</dbReference>
<evidence type="ECO:0000313" key="5">
    <source>
        <dbReference type="Proteomes" id="UP001151760"/>
    </source>
</evidence>
<feature type="domain" description="DUF4218" evidence="3">
    <location>
        <begin position="3"/>
        <end position="107"/>
    </location>
</feature>
<dbReference type="InterPro" id="IPR025452">
    <property type="entry name" value="DUF4218"/>
</dbReference>
<organism evidence="4 5">
    <name type="scientific">Tanacetum coccineum</name>
    <dbReference type="NCBI Taxonomy" id="301880"/>
    <lineage>
        <taxon>Eukaryota</taxon>
        <taxon>Viridiplantae</taxon>
        <taxon>Streptophyta</taxon>
        <taxon>Embryophyta</taxon>
        <taxon>Tracheophyta</taxon>
        <taxon>Spermatophyta</taxon>
        <taxon>Magnoliopsida</taxon>
        <taxon>eudicotyledons</taxon>
        <taxon>Gunneridae</taxon>
        <taxon>Pentapetalae</taxon>
        <taxon>asterids</taxon>
        <taxon>campanulids</taxon>
        <taxon>Asterales</taxon>
        <taxon>Asteraceae</taxon>
        <taxon>Asteroideae</taxon>
        <taxon>Anthemideae</taxon>
        <taxon>Anthemidinae</taxon>
        <taxon>Tanacetum</taxon>
    </lineage>
</organism>
<dbReference type="Pfam" id="PF03004">
    <property type="entry name" value="Transposase_24"/>
    <property type="match status" value="1"/>
</dbReference>